<feature type="domain" description="F-box" evidence="1">
    <location>
        <begin position="1"/>
        <end position="48"/>
    </location>
</feature>
<dbReference type="InterPro" id="IPR001810">
    <property type="entry name" value="F-box_dom"/>
</dbReference>
<sequence>MSGFLKLPSELTDEIFGRISRIDLYNTSLTCRGLYEKSISSINRFLKITVVTSTRIDEARAKKIFSRAFTDVSLEYLRELEVGGDLKQKNGRGIEPRHIYVAPSLEIGGNISGCNVEAMLNQNLRDFLSRLPPQQLKKFS</sequence>
<dbReference type="SUPFAM" id="SSF81383">
    <property type="entry name" value="F-box domain"/>
    <property type="match status" value="1"/>
</dbReference>
<evidence type="ECO:0000259" key="1">
    <source>
        <dbReference type="PROSITE" id="PS50181"/>
    </source>
</evidence>
<dbReference type="Proteomes" id="UP000008784">
    <property type="component" value="Unassembled WGS sequence"/>
</dbReference>
<dbReference type="AlphaFoldDB" id="G1X0Q8"/>
<comment type="caution">
    <text evidence="2">The sequence shown here is derived from an EMBL/GenBank/DDBJ whole genome shotgun (WGS) entry which is preliminary data.</text>
</comment>
<proteinExistence type="predicted"/>
<protein>
    <recommendedName>
        <fullName evidence="1">F-box domain-containing protein</fullName>
    </recommendedName>
</protein>
<accession>G1X0Q8</accession>
<keyword evidence="3" id="KW-1185">Reference proteome</keyword>
<dbReference type="InterPro" id="IPR036047">
    <property type="entry name" value="F-box-like_dom_sf"/>
</dbReference>
<dbReference type="PROSITE" id="PS50181">
    <property type="entry name" value="FBOX"/>
    <property type="match status" value="1"/>
</dbReference>
<dbReference type="EMBL" id="ADOT01000012">
    <property type="protein sequence ID" value="EGX53593.1"/>
    <property type="molecule type" value="Genomic_DNA"/>
</dbReference>
<reference evidence="2 3" key="1">
    <citation type="journal article" date="2011" name="PLoS Pathog.">
        <title>Genomic and proteomic analyses of the fungus Arthrobotrys oligospora provide insights into nematode-trap formation.</title>
        <authorList>
            <person name="Yang J."/>
            <person name="Wang L."/>
            <person name="Ji X."/>
            <person name="Feng Y."/>
            <person name="Li X."/>
            <person name="Zou C."/>
            <person name="Xu J."/>
            <person name="Ren Y."/>
            <person name="Mi Q."/>
            <person name="Wu J."/>
            <person name="Liu S."/>
            <person name="Liu Y."/>
            <person name="Huang X."/>
            <person name="Wang H."/>
            <person name="Niu X."/>
            <person name="Li J."/>
            <person name="Liang L."/>
            <person name="Luo Y."/>
            <person name="Ji K."/>
            <person name="Zhou W."/>
            <person name="Yu Z."/>
            <person name="Li G."/>
            <person name="Liu Y."/>
            <person name="Li L."/>
            <person name="Qiao M."/>
            <person name="Feng L."/>
            <person name="Zhang K.-Q."/>
        </authorList>
    </citation>
    <scope>NUCLEOTIDE SEQUENCE [LARGE SCALE GENOMIC DNA]</scope>
    <source>
        <strain evidence="3">ATCC 24927 / CBS 115.81 / DSM 1491</strain>
    </source>
</reference>
<gene>
    <name evidence="2" type="ORF">AOL_s00006g459</name>
</gene>
<dbReference type="RefSeq" id="XP_011118070.1">
    <property type="nucleotide sequence ID" value="XM_011119768.1"/>
</dbReference>
<name>G1X0Q8_ARTOA</name>
<dbReference type="Pfam" id="PF00646">
    <property type="entry name" value="F-box"/>
    <property type="match status" value="1"/>
</dbReference>
<evidence type="ECO:0000313" key="3">
    <source>
        <dbReference type="Proteomes" id="UP000008784"/>
    </source>
</evidence>
<organism evidence="2 3">
    <name type="scientific">Arthrobotrys oligospora (strain ATCC 24927 / CBS 115.81 / DSM 1491)</name>
    <name type="common">Nematode-trapping fungus</name>
    <name type="synonym">Didymozoophaga oligospora</name>
    <dbReference type="NCBI Taxonomy" id="756982"/>
    <lineage>
        <taxon>Eukaryota</taxon>
        <taxon>Fungi</taxon>
        <taxon>Dikarya</taxon>
        <taxon>Ascomycota</taxon>
        <taxon>Pezizomycotina</taxon>
        <taxon>Orbiliomycetes</taxon>
        <taxon>Orbiliales</taxon>
        <taxon>Orbiliaceae</taxon>
        <taxon>Orbilia</taxon>
        <taxon>Orbilia oligospora</taxon>
    </lineage>
</organism>
<dbReference type="CDD" id="cd09917">
    <property type="entry name" value="F-box_SF"/>
    <property type="match status" value="1"/>
</dbReference>
<evidence type="ECO:0000313" key="2">
    <source>
        <dbReference type="EMBL" id="EGX53593.1"/>
    </source>
</evidence>
<dbReference type="GeneID" id="22888996"/>
<dbReference type="HOGENOM" id="CLU_1834688_0_0_1"/>
<dbReference type="InParanoid" id="G1X0Q8"/>